<dbReference type="RefSeq" id="WP_095076865.1">
    <property type="nucleotide sequence ID" value="NZ_NIBA01000040.1"/>
</dbReference>
<proteinExistence type="predicted"/>
<dbReference type="Proteomes" id="UP000216008">
    <property type="component" value="Unassembled WGS sequence"/>
</dbReference>
<comment type="caution">
    <text evidence="1">The sequence shown here is derived from an EMBL/GenBank/DDBJ whole genome shotgun (WGS) entry which is preliminary data.</text>
</comment>
<reference evidence="1 2" key="1">
    <citation type="submission" date="2017-05" db="EMBL/GenBank/DDBJ databases">
        <title>Lactobacillus johnsonii from commercial turkeys.</title>
        <authorList>
            <person name="Johnson T.J."/>
            <person name="Youmans B."/>
        </authorList>
    </citation>
    <scope>NUCLEOTIDE SEQUENCE [LARGE SCALE GENOMIC DNA]</scope>
    <source>
        <strain evidence="1 2">UMNLJ114</strain>
    </source>
</reference>
<sequence length="217" mass="25726">MTVLTDKMYRIFDQEEFSFKKLKANKTPYEVAEIKSEFKEVWQIWKSVQLNVAKQLPAGKFAKVHVESWTNGWNLRDHFWASYRLNSLADCNPCIGVMLDKKQLQVYLMFQHYKSDQREGTTSQYNKLLADIPVWSADLDLSNWYLWDKNEMEFADHLSLSEYLNDPIKKEQFNKEANQSSFLLGKFAFRNHDEVKNMEKFIQEGIEALIPLYEKLS</sequence>
<evidence type="ECO:0000313" key="2">
    <source>
        <dbReference type="Proteomes" id="UP000216008"/>
    </source>
</evidence>
<organism evidence="1 2">
    <name type="scientific">Lactobacillus johnsonii</name>
    <dbReference type="NCBI Taxonomy" id="33959"/>
    <lineage>
        <taxon>Bacteria</taxon>
        <taxon>Bacillati</taxon>
        <taxon>Bacillota</taxon>
        <taxon>Bacilli</taxon>
        <taxon>Lactobacillales</taxon>
        <taxon>Lactobacillaceae</taxon>
        <taxon>Lactobacillus</taxon>
    </lineage>
</organism>
<name>A0A267M9F8_LACJH</name>
<accession>A0A267M9F8</accession>
<gene>
    <name evidence="1" type="ORF">A3Q24_04715</name>
</gene>
<dbReference type="EMBL" id="NIBD01000024">
    <property type="protein sequence ID" value="PAB55443.1"/>
    <property type="molecule type" value="Genomic_DNA"/>
</dbReference>
<dbReference type="AlphaFoldDB" id="A0A267M9F8"/>
<dbReference type="InterPro" id="IPR019722">
    <property type="entry name" value="HI_0552_fam"/>
</dbReference>
<evidence type="ECO:0000313" key="1">
    <source>
        <dbReference type="EMBL" id="PAB55443.1"/>
    </source>
</evidence>
<dbReference type="Pfam" id="PF10786">
    <property type="entry name" value="HI_0552"/>
    <property type="match status" value="1"/>
</dbReference>
<protein>
    <recommendedName>
        <fullName evidence="3">Glucose-6-phosphate 1-dehydrogenase</fullName>
    </recommendedName>
</protein>
<evidence type="ECO:0008006" key="3">
    <source>
        <dbReference type="Google" id="ProtNLM"/>
    </source>
</evidence>